<proteinExistence type="predicted"/>
<accession>A0A176VLU8</accession>
<dbReference type="Gene3D" id="1.10.10.60">
    <property type="entry name" value="Homeodomain-like"/>
    <property type="match status" value="1"/>
</dbReference>
<feature type="domain" description="Myb/SANT-like DNA-binding" evidence="2">
    <location>
        <begin position="462"/>
        <end position="542"/>
    </location>
</feature>
<reference evidence="3" key="1">
    <citation type="submission" date="2016-03" db="EMBL/GenBank/DDBJ databases">
        <title>Mechanisms controlling the formation of the plant cell surface in tip-growing cells are functionally conserved among land plants.</title>
        <authorList>
            <person name="Honkanen S."/>
            <person name="Jones V.A."/>
            <person name="Morieri G."/>
            <person name="Champion C."/>
            <person name="Hetherington A.J."/>
            <person name="Kelly S."/>
            <person name="Saint-Marcoux D."/>
            <person name="Proust H."/>
            <person name="Prescott H."/>
            <person name="Dolan L."/>
        </authorList>
    </citation>
    <scope>NUCLEOTIDE SEQUENCE [LARGE SCALE GENOMIC DNA]</scope>
    <source>
        <tissue evidence="3">Whole gametophyte</tissue>
    </source>
</reference>
<feature type="compositionally biased region" description="Basic and acidic residues" evidence="1">
    <location>
        <begin position="439"/>
        <end position="450"/>
    </location>
</feature>
<feature type="region of interest" description="Disordered" evidence="1">
    <location>
        <begin position="603"/>
        <end position="643"/>
    </location>
</feature>
<dbReference type="Pfam" id="PF13837">
    <property type="entry name" value="Myb_DNA-bind_4"/>
    <property type="match status" value="1"/>
</dbReference>
<dbReference type="PANTHER" id="PTHR33492">
    <property type="entry name" value="OSJNBA0043A12.37 PROTEIN-RELATED"/>
    <property type="match status" value="1"/>
</dbReference>
<comment type="caution">
    <text evidence="3">The sequence shown here is derived from an EMBL/GenBank/DDBJ whole genome shotgun (WGS) entry which is preliminary data.</text>
</comment>
<keyword evidence="4" id="KW-1185">Reference proteome</keyword>
<sequence length="734" mass="81305">MTGHRSHVGLRAFVREEFWSSEIPRVELWRPFCDILSRFQIRRMEWKATAAEQFLVSVAERSQIRSASRATTRSLGSRFIRERADPSATDLDFGGGNEFVCSELERDDFVVELLKLLVASACCRAPARLQQLLLPMGESLADARNVDSIRPHSSSPRGEPCHATPSSNEEALAPTQISRPAPAPAPAKYDALEYGGGAVAGDLRLMMPYLSCTSELFGLGPECRGEKKVQDFRHSLRESNRHALNGRRRMLYSRKAWISGFVSGLALEWVGTPAGGASIIYTSIGTLGTEEKGEAQSIRNLWSDLATPAEDPVVSVPSAHSGGSTIRSNAASPTECVAGVHHGAATNSTAQSAITRTGTSPLGPMHLPPNSPSLLPLSPHIPCLCMAPPVQAMTNYVAMPFHASHSMHGTHQPHIPPVVFPSMTSPALQQRQESQSLVQERDSSTFENHHSGPASRTRKRSRNWEAWEILLLIQAKKAEFERYWGHPGRERLENSAQKYKRIVDYMRQHRVMDRDATACKNKWEALSGEYKVIKEWDRKPGNPTYSSLSFQERKQNNLPTSFETEAQELMDSFQGSRQHMVPPSVVDSTIRHSMSAGGTRAITVVPPGADSTVRHSPSAGDGGEGSTAEDEREQVPPTEEPEHIEIWASGKRKKSCGNVVAAFQELSQSIMRIEKERADRAREANEMAKDAHLLEMRKFEFLQMKMDREDERAEKFVGVLGSIAGAFHKMAEKM</sequence>
<evidence type="ECO:0000259" key="2">
    <source>
        <dbReference type="Pfam" id="PF13837"/>
    </source>
</evidence>
<evidence type="ECO:0000313" key="4">
    <source>
        <dbReference type="Proteomes" id="UP000077202"/>
    </source>
</evidence>
<organism evidence="3 4">
    <name type="scientific">Marchantia polymorpha subsp. ruderalis</name>
    <dbReference type="NCBI Taxonomy" id="1480154"/>
    <lineage>
        <taxon>Eukaryota</taxon>
        <taxon>Viridiplantae</taxon>
        <taxon>Streptophyta</taxon>
        <taxon>Embryophyta</taxon>
        <taxon>Marchantiophyta</taxon>
        <taxon>Marchantiopsida</taxon>
        <taxon>Marchantiidae</taxon>
        <taxon>Marchantiales</taxon>
        <taxon>Marchantiaceae</taxon>
        <taxon>Marchantia</taxon>
    </lineage>
</organism>
<name>A0A176VLU8_MARPO</name>
<feature type="region of interest" description="Disordered" evidence="1">
    <location>
        <begin position="147"/>
        <end position="184"/>
    </location>
</feature>
<dbReference type="InterPro" id="IPR044822">
    <property type="entry name" value="Myb_DNA-bind_4"/>
</dbReference>
<feature type="region of interest" description="Disordered" evidence="1">
    <location>
        <begin position="347"/>
        <end position="371"/>
    </location>
</feature>
<evidence type="ECO:0000313" key="3">
    <source>
        <dbReference type="EMBL" id="OAE21383.1"/>
    </source>
</evidence>
<evidence type="ECO:0000256" key="1">
    <source>
        <dbReference type="SAM" id="MobiDB-lite"/>
    </source>
</evidence>
<feature type="region of interest" description="Disordered" evidence="1">
    <location>
        <begin position="421"/>
        <end position="459"/>
    </location>
</feature>
<gene>
    <name evidence="3" type="ORF">AXG93_3658s1050</name>
</gene>
<dbReference type="Proteomes" id="UP000077202">
    <property type="component" value="Unassembled WGS sequence"/>
</dbReference>
<protein>
    <recommendedName>
        <fullName evidence="2">Myb/SANT-like DNA-binding domain-containing protein</fullName>
    </recommendedName>
</protein>
<dbReference type="EMBL" id="LVLJ01003443">
    <property type="protein sequence ID" value="OAE21383.1"/>
    <property type="molecule type" value="Genomic_DNA"/>
</dbReference>
<feature type="compositionally biased region" description="Polar residues" evidence="1">
    <location>
        <begin position="422"/>
        <end position="438"/>
    </location>
</feature>
<dbReference type="AlphaFoldDB" id="A0A176VLU8"/>
<dbReference type="PANTHER" id="PTHR33492:SF19">
    <property type="entry name" value="MYB-LIKE DOMAIN-CONTAINING PROTEIN"/>
    <property type="match status" value="1"/>
</dbReference>
<feature type="compositionally biased region" description="Polar residues" evidence="1">
    <location>
        <begin position="347"/>
        <end position="360"/>
    </location>
</feature>